<dbReference type="AlphaFoldDB" id="A0A9W9R831"/>
<feature type="compositionally biased region" description="Basic and acidic residues" evidence="1">
    <location>
        <begin position="61"/>
        <end position="84"/>
    </location>
</feature>
<dbReference type="EMBL" id="JAPZBS010000010">
    <property type="protein sequence ID" value="KAJ5355430.1"/>
    <property type="molecule type" value="Genomic_DNA"/>
</dbReference>
<evidence type="ECO:0000313" key="3">
    <source>
        <dbReference type="Proteomes" id="UP001147782"/>
    </source>
</evidence>
<keyword evidence="3" id="KW-1185">Reference proteome</keyword>
<dbReference type="Proteomes" id="UP001147782">
    <property type="component" value="Unassembled WGS sequence"/>
</dbReference>
<protein>
    <submittedName>
        <fullName evidence="2">Uncharacterized protein</fullName>
    </submittedName>
</protein>
<sequence>MRPSPVNPTEGHDIQTPMPALTGWEDDISIKGSPATANGQKDTSQPDWPELPNDGYWNEMAAHETTEKTEKRKENACESKRAST</sequence>
<feature type="compositionally biased region" description="Polar residues" evidence="1">
    <location>
        <begin position="35"/>
        <end position="46"/>
    </location>
</feature>
<organism evidence="2 3">
    <name type="scientific">Penicillium cataractarum</name>
    <dbReference type="NCBI Taxonomy" id="2100454"/>
    <lineage>
        <taxon>Eukaryota</taxon>
        <taxon>Fungi</taxon>
        <taxon>Dikarya</taxon>
        <taxon>Ascomycota</taxon>
        <taxon>Pezizomycotina</taxon>
        <taxon>Eurotiomycetes</taxon>
        <taxon>Eurotiomycetidae</taxon>
        <taxon>Eurotiales</taxon>
        <taxon>Aspergillaceae</taxon>
        <taxon>Penicillium</taxon>
    </lineage>
</organism>
<comment type="caution">
    <text evidence="2">The sequence shown here is derived from an EMBL/GenBank/DDBJ whole genome shotgun (WGS) entry which is preliminary data.</text>
</comment>
<gene>
    <name evidence="2" type="ORF">N7496_012642</name>
</gene>
<dbReference type="GeneID" id="81444734"/>
<name>A0A9W9R831_9EURO</name>
<reference evidence="2" key="2">
    <citation type="journal article" date="2023" name="IMA Fungus">
        <title>Comparative genomic study of the Penicillium genus elucidates a diverse pangenome and 15 lateral gene transfer events.</title>
        <authorList>
            <person name="Petersen C."/>
            <person name="Sorensen T."/>
            <person name="Nielsen M.R."/>
            <person name="Sondergaard T.E."/>
            <person name="Sorensen J.L."/>
            <person name="Fitzpatrick D.A."/>
            <person name="Frisvad J.C."/>
            <person name="Nielsen K.L."/>
        </authorList>
    </citation>
    <scope>NUCLEOTIDE SEQUENCE</scope>
    <source>
        <strain evidence="2">IBT 29864</strain>
    </source>
</reference>
<evidence type="ECO:0000313" key="2">
    <source>
        <dbReference type="EMBL" id="KAJ5355430.1"/>
    </source>
</evidence>
<feature type="region of interest" description="Disordered" evidence="1">
    <location>
        <begin position="1"/>
        <end position="84"/>
    </location>
</feature>
<dbReference type="RefSeq" id="XP_056549453.1">
    <property type="nucleotide sequence ID" value="XM_056705555.1"/>
</dbReference>
<proteinExistence type="predicted"/>
<accession>A0A9W9R831</accession>
<evidence type="ECO:0000256" key="1">
    <source>
        <dbReference type="SAM" id="MobiDB-lite"/>
    </source>
</evidence>
<reference evidence="2" key="1">
    <citation type="submission" date="2022-11" db="EMBL/GenBank/DDBJ databases">
        <authorList>
            <person name="Petersen C."/>
        </authorList>
    </citation>
    <scope>NUCLEOTIDE SEQUENCE</scope>
    <source>
        <strain evidence="2">IBT 29864</strain>
    </source>
</reference>